<accession>A0A369BMQ8</accession>
<dbReference type="RefSeq" id="WP_114494829.1">
    <property type="nucleotide sequence ID" value="NZ_QPJW01000001.1"/>
</dbReference>
<sequence>MAIAWGYRKRERFADSKGRTCGAVGLVSKRDCKGDYSLVYNIDHIVPESKGGPDEVNNLRILCMPCNSLKGDLEEEEFLLRAKMRREIIAMQTAISQECGIDMRELSAVFKSVSIPRQFDVLSKITPKIVSMPEADYRKYA</sequence>
<keyword evidence="3" id="KW-1185">Reference proteome</keyword>
<dbReference type="SMART" id="SM00507">
    <property type="entry name" value="HNHc"/>
    <property type="match status" value="1"/>
</dbReference>
<evidence type="ECO:0000313" key="2">
    <source>
        <dbReference type="EMBL" id="RCX22882.1"/>
    </source>
</evidence>
<dbReference type="GO" id="GO:0003676">
    <property type="term" value="F:nucleic acid binding"/>
    <property type="evidence" value="ECO:0007669"/>
    <property type="project" value="InterPro"/>
</dbReference>
<dbReference type="EMBL" id="QPJW01000001">
    <property type="protein sequence ID" value="RCX22882.1"/>
    <property type="molecule type" value="Genomic_DNA"/>
</dbReference>
<dbReference type="Gene3D" id="1.10.30.50">
    <property type="match status" value="1"/>
</dbReference>
<dbReference type="OrthoDB" id="9802901at2"/>
<dbReference type="AlphaFoldDB" id="A0A369BMQ8"/>
<dbReference type="InterPro" id="IPR003615">
    <property type="entry name" value="HNH_nuc"/>
</dbReference>
<organism evidence="2 3">
    <name type="scientific">Fontibacillus phaseoli</name>
    <dbReference type="NCBI Taxonomy" id="1416533"/>
    <lineage>
        <taxon>Bacteria</taxon>
        <taxon>Bacillati</taxon>
        <taxon>Bacillota</taxon>
        <taxon>Bacilli</taxon>
        <taxon>Bacillales</taxon>
        <taxon>Paenibacillaceae</taxon>
        <taxon>Fontibacillus</taxon>
    </lineage>
</organism>
<keyword evidence="2" id="KW-0540">Nuclease</keyword>
<dbReference type="CDD" id="cd00085">
    <property type="entry name" value="HNHc"/>
    <property type="match status" value="1"/>
</dbReference>
<dbReference type="Proteomes" id="UP000253090">
    <property type="component" value="Unassembled WGS sequence"/>
</dbReference>
<keyword evidence="2" id="KW-0255">Endonuclease</keyword>
<protein>
    <submittedName>
        <fullName evidence="2">HNH endonuclease</fullName>
    </submittedName>
</protein>
<evidence type="ECO:0000313" key="3">
    <source>
        <dbReference type="Proteomes" id="UP000253090"/>
    </source>
</evidence>
<dbReference type="Pfam" id="PF01844">
    <property type="entry name" value="HNH"/>
    <property type="match status" value="1"/>
</dbReference>
<proteinExistence type="predicted"/>
<reference evidence="2 3" key="1">
    <citation type="submission" date="2018-07" db="EMBL/GenBank/DDBJ databases">
        <title>Genomic Encyclopedia of Type Strains, Phase III (KMG-III): the genomes of soil and plant-associated and newly described type strains.</title>
        <authorList>
            <person name="Whitman W."/>
        </authorList>
    </citation>
    <scope>NUCLEOTIDE SEQUENCE [LARGE SCALE GENOMIC DNA]</scope>
    <source>
        <strain evidence="2 3">CECT 8333</strain>
    </source>
</reference>
<feature type="domain" description="HNH nuclease" evidence="1">
    <location>
        <begin position="7"/>
        <end position="68"/>
    </location>
</feature>
<evidence type="ECO:0000259" key="1">
    <source>
        <dbReference type="SMART" id="SM00507"/>
    </source>
</evidence>
<name>A0A369BMQ8_9BACL</name>
<comment type="caution">
    <text evidence="2">The sequence shown here is derived from an EMBL/GenBank/DDBJ whole genome shotgun (WGS) entry which is preliminary data.</text>
</comment>
<dbReference type="GO" id="GO:0008270">
    <property type="term" value="F:zinc ion binding"/>
    <property type="evidence" value="ECO:0007669"/>
    <property type="project" value="InterPro"/>
</dbReference>
<gene>
    <name evidence="2" type="ORF">DFP94_101471</name>
</gene>
<dbReference type="GO" id="GO:0004519">
    <property type="term" value="F:endonuclease activity"/>
    <property type="evidence" value="ECO:0007669"/>
    <property type="project" value="UniProtKB-KW"/>
</dbReference>
<keyword evidence="2" id="KW-0378">Hydrolase</keyword>
<dbReference type="InterPro" id="IPR002711">
    <property type="entry name" value="HNH"/>
</dbReference>